<evidence type="ECO:0000313" key="1">
    <source>
        <dbReference type="EMBL" id="CAH4032455.1"/>
    </source>
</evidence>
<evidence type="ECO:0000313" key="2">
    <source>
        <dbReference type="Proteomes" id="UP001152562"/>
    </source>
</evidence>
<sequence>MVRGLFHGLGPENCVQGIFWPYPDFPGLRKYFRIFLGGDIINTILEETNLYARQMLEMAAELGVPPKNLMQWTETDAPLQAVGDRFGNLGGGDGDSSQFSWSDDFSTVSAQKTVFRGSFGPTQISLDSANIFEYFWGET</sequence>
<organism evidence="1 2">
    <name type="scientific">Pieris brassicae</name>
    <name type="common">White butterfly</name>
    <name type="synonym">Large white butterfly</name>
    <dbReference type="NCBI Taxonomy" id="7116"/>
    <lineage>
        <taxon>Eukaryota</taxon>
        <taxon>Metazoa</taxon>
        <taxon>Ecdysozoa</taxon>
        <taxon>Arthropoda</taxon>
        <taxon>Hexapoda</taxon>
        <taxon>Insecta</taxon>
        <taxon>Pterygota</taxon>
        <taxon>Neoptera</taxon>
        <taxon>Endopterygota</taxon>
        <taxon>Lepidoptera</taxon>
        <taxon>Glossata</taxon>
        <taxon>Ditrysia</taxon>
        <taxon>Papilionoidea</taxon>
        <taxon>Pieridae</taxon>
        <taxon>Pierinae</taxon>
        <taxon>Pieris</taxon>
    </lineage>
</organism>
<keyword evidence="2" id="KW-1185">Reference proteome</keyword>
<comment type="caution">
    <text evidence="1">The sequence shown here is derived from an EMBL/GenBank/DDBJ whole genome shotgun (WGS) entry which is preliminary data.</text>
</comment>
<dbReference type="Proteomes" id="UP001152562">
    <property type="component" value="Unassembled WGS sequence"/>
</dbReference>
<proteinExistence type="predicted"/>
<name>A0A9P0XF58_PIEBR</name>
<reference evidence="1" key="1">
    <citation type="submission" date="2022-05" db="EMBL/GenBank/DDBJ databases">
        <authorList>
            <person name="Okamura Y."/>
        </authorList>
    </citation>
    <scope>NUCLEOTIDE SEQUENCE</scope>
</reference>
<accession>A0A9P0XF58</accession>
<dbReference type="EMBL" id="CALOZG010000029">
    <property type="protein sequence ID" value="CAH4032455.1"/>
    <property type="molecule type" value="Genomic_DNA"/>
</dbReference>
<protein>
    <submittedName>
        <fullName evidence="1">Uncharacterized protein</fullName>
    </submittedName>
</protein>
<dbReference type="AlphaFoldDB" id="A0A9P0XF58"/>
<gene>
    <name evidence="1" type="ORF">PIBRA_LOCUS8837</name>
</gene>